<comment type="caution">
    <text evidence="3">The sequence shown here is derived from an EMBL/GenBank/DDBJ whole genome shotgun (WGS) entry which is preliminary data.</text>
</comment>
<keyword evidence="2" id="KW-0677">Repeat</keyword>
<dbReference type="GO" id="GO:0031930">
    <property type="term" value="P:mitochondria-nucleus signaling pathway"/>
    <property type="evidence" value="ECO:0007669"/>
    <property type="project" value="TreeGrafter"/>
</dbReference>
<evidence type="ECO:0000313" key="3">
    <source>
        <dbReference type="EMBL" id="CAA7040118.1"/>
    </source>
</evidence>
<evidence type="ECO:0000313" key="4">
    <source>
        <dbReference type="Proteomes" id="UP000467841"/>
    </source>
</evidence>
<dbReference type="AlphaFoldDB" id="A0A6D2JF24"/>
<evidence type="ECO:0000256" key="1">
    <source>
        <dbReference type="ARBA" id="ARBA00007626"/>
    </source>
</evidence>
<name>A0A6D2JF24_9BRAS</name>
<protein>
    <recommendedName>
        <fullName evidence="5">Pentatricopeptide repeat-containing protein</fullName>
    </recommendedName>
</protein>
<proteinExistence type="inferred from homology"/>
<dbReference type="InterPro" id="IPR002885">
    <property type="entry name" value="PPR_rpt"/>
</dbReference>
<organism evidence="3 4">
    <name type="scientific">Microthlaspi erraticum</name>
    <dbReference type="NCBI Taxonomy" id="1685480"/>
    <lineage>
        <taxon>Eukaryota</taxon>
        <taxon>Viridiplantae</taxon>
        <taxon>Streptophyta</taxon>
        <taxon>Embryophyta</taxon>
        <taxon>Tracheophyta</taxon>
        <taxon>Spermatophyta</taxon>
        <taxon>Magnoliopsida</taxon>
        <taxon>eudicotyledons</taxon>
        <taxon>Gunneridae</taxon>
        <taxon>Pentapetalae</taxon>
        <taxon>rosids</taxon>
        <taxon>malvids</taxon>
        <taxon>Brassicales</taxon>
        <taxon>Brassicaceae</taxon>
        <taxon>Coluteocarpeae</taxon>
        <taxon>Microthlaspi</taxon>
    </lineage>
</organism>
<dbReference type="PANTHER" id="PTHR47936:SF5">
    <property type="entry name" value="PENTACOTRIPEPTIDE-REPEAT REGION OF PRORP DOMAIN-CONTAINING PROTEIN"/>
    <property type="match status" value="1"/>
</dbReference>
<evidence type="ECO:0000256" key="2">
    <source>
        <dbReference type="ARBA" id="ARBA00022737"/>
    </source>
</evidence>
<dbReference type="GO" id="GO:0010019">
    <property type="term" value="P:chloroplast-nucleus signaling pathway"/>
    <property type="evidence" value="ECO:0007669"/>
    <property type="project" value="TreeGrafter"/>
</dbReference>
<keyword evidence="4" id="KW-1185">Reference proteome</keyword>
<gene>
    <name evidence="3" type="ORF">MERR_LOCUS27353</name>
</gene>
<dbReference type="NCBIfam" id="TIGR00756">
    <property type="entry name" value="PPR"/>
    <property type="match status" value="1"/>
</dbReference>
<sequence length="100" mass="11380">MFEWIEEILEEQKKYHNMSKEGFIVRIINLYGQAGMFEHAQKVFDEMPERNCKRTVLSFNFAESGFGGNGSLTKVVALIDETESSQADEINIFGQLGLVV</sequence>
<evidence type="ECO:0008006" key="5">
    <source>
        <dbReference type="Google" id="ProtNLM"/>
    </source>
</evidence>
<dbReference type="Gene3D" id="1.25.40.10">
    <property type="entry name" value="Tetratricopeptide repeat domain"/>
    <property type="match status" value="1"/>
</dbReference>
<dbReference type="Proteomes" id="UP000467841">
    <property type="component" value="Unassembled WGS sequence"/>
</dbReference>
<comment type="similarity">
    <text evidence="1">Belongs to the PPR family. P subfamily.</text>
</comment>
<dbReference type="GO" id="GO:0009507">
    <property type="term" value="C:chloroplast"/>
    <property type="evidence" value="ECO:0007669"/>
    <property type="project" value="TreeGrafter"/>
</dbReference>
<dbReference type="OrthoDB" id="1592198at2759"/>
<reference evidence="3" key="1">
    <citation type="submission" date="2020-01" db="EMBL/GenBank/DDBJ databases">
        <authorList>
            <person name="Mishra B."/>
        </authorList>
    </citation>
    <scope>NUCLEOTIDE SEQUENCE [LARGE SCALE GENOMIC DNA]</scope>
</reference>
<dbReference type="Pfam" id="PF01535">
    <property type="entry name" value="PPR"/>
    <property type="match status" value="1"/>
</dbReference>
<dbReference type="PANTHER" id="PTHR47936">
    <property type="entry name" value="PPR_LONG DOMAIN-CONTAINING PROTEIN"/>
    <property type="match status" value="1"/>
</dbReference>
<dbReference type="InterPro" id="IPR011990">
    <property type="entry name" value="TPR-like_helical_dom_sf"/>
</dbReference>
<accession>A0A6D2JF24</accession>
<dbReference type="EMBL" id="CACVBM020001223">
    <property type="protein sequence ID" value="CAA7040118.1"/>
    <property type="molecule type" value="Genomic_DNA"/>
</dbReference>